<dbReference type="Pfam" id="PF16573">
    <property type="entry name" value="CLP1_N"/>
    <property type="match status" value="1"/>
</dbReference>
<sequence length="440" mass="48174">MDETKGPSTINPSSTNSSTEVVEWNLKPEHELRIETDDGKDKSLKLTLKEGTAELFGCELLKGHTYEFPPSSKFAVFTWHGASITVSSHAKMVYVSEDTPMLSYVNTHDILDKLRFAAQAKGKEGFGPRLMIMGPSDSGKSTLARILLNYAVRSGWKPTFVDLDVGQNEITTPGSLSATPVEHPVNVSDMGSISLKAPIVYYFGHASPSPYTNIYKKMTERLAASLTKRMDALDIARHSGVVINTCGWVEGQGYELLIHAAAAFKVNVMLVIGQDRLCNQLKSDPRIAKMVSVIKLGKSGGVVERDADYRRKARSRRIREYFYGPSGELCPHQKVVQFKDVNIYKVGGGVAAPSHALPLGAKPLLDPDRAVKVEPSVELMNMLLAVSFSKDPNTVLDSNVAGFLHVSNVNMEKKTLTLLCPAPGPLPERSLVMGTIKWTD</sequence>
<evidence type="ECO:0000313" key="11">
    <source>
        <dbReference type="EMBL" id="BAJ99161.1"/>
    </source>
</evidence>
<feature type="domain" description="Clp1 C-terminal" evidence="8">
    <location>
        <begin position="329"/>
        <end position="440"/>
    </location>
</feature>
<dbReference type="HAMAP" id="MF_03035">
    <property type="entry name" value="Clp1"/>
    <property type="match status" value="1"/>
</dbReference>
<keyword evidence="4 6" id="KW-0067">ATP-binding</keyword>
<protein>
    <recommendedName>
        <fullName evidence="6">Protein CLP1 homolog</fullName>
    </recommendedName>
</protein>
<keyword evidence="5 6" id="KW-0539">Nucleus</keyword>
<dbReference type="InterPro" id="IPR038238">
    <property type="entry name" value="Clp1_C_sf"/>
</dbReference>
<evidence type="ECO:0000256" key="4">
    <source>
        <dbReference type="ARBA" id="ARBA00022840"/>
    </source>
</evidence>
<evidence type="ECO:0000256" key="3">
    <source>
        <dbReference type="ARBA" id="ARBA00022741"/>
    </source>
</evidence>
<dbReference type="Gene3D" id="3.40.50.300">
    <property type="entry name" value="P-loop containing nucleotide triphosphate hydrolases"/>
    <property type="match status" value="1"/>
</dbReference>
<dbReference type="GO" id="GO:0031124">
    <property type="term" value="P:mRNA 3'-end processing"/>
    <property type="evidence" value="ECO:0007669"/>
    <property type="project" value="UniProtKB-UniRule"/>
</dbReference>
<dbReference type="EMBL" id="AK367958">
    <property type="protein sequence ID" value="BAJ99161.1"/>
    <property type="molecule type" value="mRNA"/>
</dbReference>
<dbReference type="InterPro" id="IPR038239">
    <property type="entry name" value="Clp1_N_sf"/>
</dbReference>
<dbReference type="GO" id="GO:0051731">
    <property type="term" value="F:polynucleotide 5'-hydroxyl-kinase activity"/>
    <property type="evidence" value="ECO:0007669"/>
    <property type="project" value="InterPro"/>
</dbReference>
<feature type="binding site" evidence="6">
    <location>
        <position position="73"/>
    </location>
    <ligand>
        <name>ATP</name>
        <dbReference type="ChEBI" id="CHEBI:30616"/>
    </ligand>
</feature>
<dbReference type="PANTHER" id="PTHR12755:SF6">
    <property type="entry name" value="POLYRIBONUCLEOTIDE 5'-HYDROXYL-KINASE CLP1"/>
    <property type="match status" value="1"/>
</dbReference>
<feature type="binding site" evidence="6">
    <location>
        <position position="31"/>
    </location>
    <ligand>
        <name>ATP</name>
        <dbReference type="ChEBI" id="CHEBI:30616"/>
    </ligand>
</feature>
<dbReference type="Pfam" id="PF16575">
    <property type="entry name" value="CLP1_P"/>
    <property type="match status" value="1"/>
</dbReference>
<dbReference type="Pfam" id="PF06807">
    <property type="entry name" value="Clp1"/>
    <property type="match status" value="1"/>
</dbReference>
<accession>F2DVP0</accession>
<comment type="subcellular location">
    <subcellularLocation>
        <location evidence="1 6">Nucleus</location>
    </subcellularLocation>
</comment>
<evidence type="ECO:0000256" key="5">
    <source>
        <dbReference type="ARBA" id="ARBA00023242"/>
    </source>
</evidence>
<dbReference type="InterPro" id="IPR045116">
    <property type="entry name" value="Clp1/Grc3"/>
</dbReference>
<evidence type="ECO:0000259" key="9">
    <source>
        <dbReference type="Pfam" id="PF16573"/>
    </source>
</evidence>
<feature type="compositionally biased region" description="Low complexity" evidence="7">
    <location>
        <begin position="7"/>
        <end position="19"/>
    </location>
</feature>
<evidence type="ECO:0000256" key="7">
    <source>
        <dbReference type="SAM" id="MobiDB-lite"/>
    </source>
</evidence>
<keyword evidence="2 6" id="KW-0507">mRNA processing</keyword>
<dbReference type="Gene3D" id="2.60.120.1030">
    <property type="entry name" value="Clp1, DNA binding domain"/>
    <property type="match status" value="1"/>
</dbReference>
<comment type="function">
    <text evidence="6">Required for endonucleolytic cleavage during polyadenylation-dependent pre-mRNA 3'-end formation.</text>
</comment>
<organism evidence="11">
    <name type="scientific">Hordeum vulgare subsp. vulgare</name>
    <name type="common">Domesticated barley</name>
    <dbReference type="NCBI Taxonomy" id="112509"/>
    <lineage>
        <taxon>Eukaryota</taxon>
        <taxon>Viridiplantae</taxon>
        <taxon>Streptophyta</taxon>
        <taxon>Embryophyta</taxon>
        <taxon>Tracheophyta</taxon>
        <taxon>Spermatophyta</taxon>
        <taxon>Magnoliopsida</taxon>
        <taxon>Liliopsida</taxon>
        <taxon>Poales</taxon>
        <taxon>Poaceae</taxon>
        <taxon>BOP clade</taxon>
        <taxon>Pooideae</taxon>
        <taxon>Triticodae</taxon>
        <taxon>Triticeae</taxon>
        <taxon>Hordeinae</taxon>
        <taxon>Hordeum</taxon>
    </lineage>
</organism>
<dbReference type="FunFam" id="2.40.30.330:FF:000002">
    <property type="entry name" value="Protein CLP1 homolog"/>
    <property type="match status" value="1"/>
</dbReference>
<feature type="domain" description="Clp1 P-loop" evidence="10">
    <location>
        <begin position="134"/>
        <end position="324"/>
    </location>
</feature>
<dbReference type="SUPFAM" id="SSF52540">
    <property type="entry name" value="P-loop containing nucleoside triphosphate hydrolases"/>
    <property type="match status" value="1"/>
</dbReference>
<feature type="binding site" evidence="6">
    <location>
        <begin position="137"/>
        <end position="142"/>
    </location>
    <ligand>
        <name>ATP</name>
        <dbReference type="ChEBI" id="CHEBI:30616"/>
    </ligand>
</feature>
<dbReference type="InterPro" id="IPR032324">
    <property type="entry name" value="Clp1_N"/>
</dbReference>
<dbReference type="InterPro" id="IPR028606">
    <property type="entry name" value="Clp1"/>
</dbReference>
<proteinExistence type="evidence at transcript level"/>
<feature type="domain" description="Clp1 N-terminal" evidence="9">
    <location>
        <begin position="26"/>
        <end position="116"/>
    </location>
</feature>
<evidence type="ECO:0000259" key="8">
    <source>
        <dbReference type="Pfam" id="PF06807"/>
    </source>
</evidence>
<dbReference type="InterPro" id="IPR010655">
    <property type="entry name" value="Clp1_C"/>
</dbReference>
<dbReference type="AlphaFoldDB" id="F2DVP0"/>
<feature type="region of interest" description="Disordered" evidence="7">
    <location>
        <begin position="1"/>
        <end position="22"/>
    </location>
</feature>
<evidence type="ECO:0000256" key="1">
    <source>
        <dbReference type="ARBA" id="ARBA00004123"/>
    </source>
</evidence>
<dbReference type="InterPro" id="IPR032319">
    <property type="entry name" value="CLP1_P"/>
</dbReference>
<dbReference type="PANTHER" id="PTHR12755">
    <property type="entry name" value="CLEAVAGE/POLYADENYLATION FACTOR IA SUBUNIT CLP1P"/>
    <property type="match status" value="1"/>
</dbReference>
<dbReference type="FunFam" id="2.60.120.1030:FF:000001">
    <property type="entry name" value="Protein CLP1 homolog 5"/>
    <property type="match status" value="1"/>
</dbReference>
<comment type="similarity">
    <text evidence="6">Belongs to the Clp1 family. Clp1 subfamily.</text>
</comment>
<reference evidence="11" key="1">
    <citation type="journal article" date="2011" name="Plant Physiol.">
        <title>Comprehensive sequence analysis of 24,783 barley full-length cDNAs derived from 12 clone libraries.</title>
        <authorList>
            <person name="Matsumoto T."/>
            <person name="Tanaka T."/>
            <person name="Sakai H."/>
            <person name="Amano N."/>
            <person name="Kanamori H."/>
            <person name="Kurita K."/>
            <person name="Kikuta A."/>
            <person name="Kamiya K."/>
            <person name="Yamamoto M."/>
            <person name="Ikawa H."/>
            <person name="Fujii N."/>
            <person name="Hori K."/>
            <person name="Itoh T."/>
            <person name="Sato K."/>
        </authorList>
    </citation>
    <scope>NUCLEOTIDE SEQUENCE</scope>
    <source>
        <tissue evidence="11">Shoot and root</tissue>
    </source>
</reference>
<evidence type="ECO:0000256" key="2">
    <source>
        <dbReference type="ARBA" id="ARBA00022664"/>
    </source>
</evidence>
<evidence type="ECO:0000259" key="10">
    <source>
        <dbReference type="Pfam" id="PF16575"/>
    </source>
</evidence>
<name>F2DVP0_HORVV</name>
<dbReference type="InterPro" id="IPR027417">
    <property type="entry name" value="P-loop_NTPase"/>
</dbReference>
<keyword evidence="3 6" id="KW-0547">Nucleotide-binding</keyword>
<dbReference type="Gene3D" id="2.40.30.330">
    <property type="entry name" value="Pre-mRNA cleavage complex subunit Clp1, C-terminal domain"/>
    <property type="match status" value="1"/>
</dbReference>
<dbReference type="GO" id="GO:0005524">
    <property type="term" value="F:ATP binding"/>
    <property type="evidence" value="ECO:0007669"/>
    <property type="project" value="UniProtKB-UniRule"/>
</dbReference>
<dbReference type="GO" id="GO:0005849">
    <property type="term" value="C:mRNA cleavage factor complex"/>
    <property type="evidence" value="ECO:0007669"/>
    <property type="project" value="InterPro"/>
</dbReference>
<evidence type="ECO:0000256" key="6">
    <source>
        <dbReference type="HAMAP-Rule" id="MF_03035"/>
    </source>
</evidence>